<evidence type="ECO:0000313" key="4">
    <source>
        <dbReference type="Proteomes" id="UP000001979"/>
    </source>
</evidence>
<keyword evidence="2" id="KW-1133">Transmembrane helix</keyword>
<keyword evidence="4" id="KW-1185">Reference proteome</keyword>
<dbReference type="EMBL" id="CP000300">
    <property type="protein sequence ID" value="ABE52544.1"/>
    <property type="molecule type" value="Genomic_DNA"/>
</dbReference>
<keyword evidence="2" id="KW-0472">Membrane</keyword>
<proteinExistence type="predicted"/>
<reference evidence="4" key="1">
    <citation type="journal article" date="2009" name="ISME J.">
        <title>The genome sequence of the psychrophilic archaeon, Methanococcoides burtonii: the role of genome evolution in cold adaptation.</title>
        <authorList>
            <person name="Allen M.A."/>
            <person name="Lauro F.M."/>
            <person name="Williams T.J."/>
            <person name="Burg D."/>
            <person name="Siddiqui K.S."/>
            <person name="De Francisci D."/>
            <person name="Chong K.W."/>
            <person name="Pilak O."/>
            <person name="Chew H.H."/>
            <person name="De Maere M.Z."/>
            <person name="Ting L."/>
            <person name="Katrib M."/>
            <person name="Ng C."/>
            <person name="Sowers K.R."/>
            <person name="Galperin M.Y."/>
            <person name="Anderson I.J."/>
            <person name="Ivanova N."/>
            <person name="Dalin E."/>
            <person name="Martinez M."/>
            <person name="Lapidus A."/>
            <person name="Hauser L."/>
            <person name="Land M."/>
            <person name="Thomas T."/>
            <person name="Cavicchioli R."/>
        </authorList>
    </citation>
    <scope>NUCLEOTIDE SEQUENCE [LARGE SCALE GENOMIC DNA]</scope>
    <source>
        <strain evidence="4">DSM 6242 / NBRC 107633 / OCM 468 / ACE-M</strain>
    </source>
</reference>
<dbReference type="OrthoDB" id="125797at2157"/>
<dbReference type="NCBIfam" id="TIGR04213">
    <property type="entry name" value="PGF_pre_PGF"/>
    <property type="match status" value="1"/>
</dbReference>
<accession>Q12VI2</accession>
<dbReference type="InterPro" id="IPR026453">
    <property type="entry name" value="PGF_pre_PGF"/>
</dbReference>
<dbReference type="GeneID" id="25393176"/>
<feature type="region of interest" description="Disordered" evidence="1">
    <location>
        <begin position="355"/>
        <end position="379"/>
    </location>
</feature>
<evidence type="ECO:0000256" key="2">
    <source>
        <dbReference type="SAM" id="Phobius"/>
    </source>
</evidence>
<evidence type="ECO:0000256" key="1">
    <source>
        <dbReference type="SAM" id="MobiDB-lite"/>
    </source>
</evidence>
<sequence length="416" mass="44684">MSKMKLIVAFVLLMAMCTGVAGATWTSSMYITALPTSSDGSSPPPPPATYVRIFGVDDNATDGFDRDYDVTAPPAPTVDALDAYFPCTHEVVTRLAADMKADADAITWTLKVTVPSGSTLDMNWDVSNSPSEKMLVMNTGSASIDMKTQSSTTFETGSYSLSITSSKIVQDNSTPTPSSSGGGGGSGTSGEEYENIEVKDVVHKHIVMDEETSYEFKDESNAIETIKFTALKNAGEISATIEVLKGKSALVKNDPPGRVYQNLNIWVGKSGFATSDNIADVKVGFKVEKSWIEANDIVVATIRLCRHHNDVWNPLPTNKSGEDDTYIYFEAKTPGFSPFSIIGSTEEDLVAQGADTEPMSTATSEQTSTQDSNGEGKQSDEGISMWYLVGALAIMLIAGGTYLMYRTKKDEDGEVL</sequence>
<feature type="compositionally biased region" description="Polar residues" evidence="1">
    <location>
        <begin position="358"/>
        <end position="376"/>
    </location>
</feature>
<dbReference type="STRING" id="259564.Mbur_1644"/>
<feature type="region of interest" description="Disordered" evidence="1">
    <location>
        <begin position="166"/>
        <end position="191"/>
    </location>
</feature>
<organism evidence="3 4">
    <name type="scientific">Methanococcoides burtonii (strain DSM 6242 / NBRC 107633 / OCM 468 / ACE-M)</name>
    <dbReference type="NCBI Taxonomy" id="259564"/>
    <lineage>
        <taxon>Archaea</taxon>
        <taxon>Methanobacteriati</taxon>
        <taxon>Methanobacteriota</taxon>
        <taxon>Stenosarchaea group</taxon>
        <taxon>Methanomicrobia</taxon>
        <taxon>Methanosarcinales</taxon>
        <taxon>Methanosarcinaceae</taxon>
        <taxon>Methanococcoides</taxon>
    </lineage>
</organism>
<name>Q12VI2_METBU</name>
<keyword evidence="2" id="KW-0812">Transmembrane</keyword>
<dbReference type="AlphaFoldDB" id="Q12VI2"/>
<evidence type="ECO:0000313" key="3">
    <source>
        <dbReference type="EMBL" id="ABE52544.1"/>
    </source>
</evidence>
<dbReference type="Proteomes" id="UP000001979">
    <property type="component" value="Chromosome"/>
</dbReference>
<dbReference type="RefSeq" id="WP_011499687.1">
    <property type="nucleotide sequence ID" value="NC_007955.1"/>
</dbReference>
<dbReference type="HOGENOM" id="CLU_670164_0_0_2"/>
<gene>
    <name evidence="3" type="ordered locus">Mbur_1644</name>
</gene>
<protein>
    <submittedName>
        <fullName evidence="3">Uncharacterized protein</fullName>
    </submittedName>
</protein>
<feature type="transmembrane region" description="Helical" evidence="2">
    <location>
        <begin position="385"/>
        <end position="405"/>
    </location>
</feature>
<dbReference type="KEGG" id="mbu:Mbur_1644"/>